<organism evidence="1">
    <name type="scientific">marine sediment metagenome</name>
    <dbReference type="NCBI Taxonomy" id="412755"/>
    <lineage>
        <taxon>unclassified sequences</taxon>
        <taxon>metagenomes</taxon>
        <taxon>ecological metagenomes</taxon>
    </lineage>
</organism>
<dbReference type="AlphaFoldDB" id="A0A0F8ZVF3"/>
<gene>
    <name evidence="1" type="ORF">LCGC14_2924480</name>
</gene>
<evidence type="ECO:0000313" key="1">
    <source>
        <dbReference type="EMBL" id="KKK70389.1"/>
    </source>
</evidence>
<name>A0A0F8ZVF3_9ZZZZ</name>
<dbReference type="EMBL" id="LAZR01058213">
    <property type="protein sequence ID" value="KKK70389.1"/>
    <property type="molecule type" value="Genomic_DNA"/>
</dbReference>
<accession>A0A0F8ZVF3</accession>
<feature type="non-terminal residue" evidence="1">
    <location>
        <position position="203"/>
    </location>
</feature>
<proteinExistence type="predicted"/>
<comment type="caution">
    <text evidence="1">The sequence shown here is derived from an EMBL/GenBank/DDBJ whole genome shotgun (WGS) entry which is preliminary data.</text>
</comment>
<protein>
    <submittedName>
        <fullName evidence="1">Uncharacterized protein</fullName>
    </submittedName>
</protein>
<sequence>MNPFKVNDYIELKLENGKTNVYMDGERFIQCKQLLLNIYPRKEGEEFDRIEPIDETEIKREHSLTPEEEFKGHCSNLQVWVENDYDTNLLHINLSFPLLKRLTEVGDQKARLLFKDEVYKRFSIGGEAGIVSLIDSNYLSRDENEYLLEDPKIAQNLLTVFKSQNSHYRNIILNFIQNLGRIGRDFIIRKFPEVVVDFFMYHE</sequence>
<reference evidence="1" key="1">
    <citation type="journal article" date="2015" name="Nature">
        <title>Complex archaea that bridge the gap between prokaryotes and eukaryotes.</title>
        <authorList>
            <person name="Spang A."/>
            <person name="Saw J.H."/>
            <person name="Jorgensen S.L."/>
            <person name="Zaremba-Niedzwiedzka K."/>
            <person name="Martijn J."/>
            <person name="Lind A.E."/>
            <person name="van Eijk R."/>
            <person name="Schleper C."/>
            <person name="Guy L."/>
            <person name="Ettema T.J."/>
        </authorList>
    </citation>
    <scope>NUCLEOTIDE SEQUENCE</scope>
</reference>